<keyword evidence="2" id="KW-1185">Reference proteome</keyword>
<name>A0A176Z7X7_9BRAD</name>
<proteinExistence type="predicted"/>
<accession>A0A176Z7X7</accession>
<organism evidence="1 2">
    <name type="scientific">Bradyrhizobium neotropicale</name>
    <dbReference type="NCBI Taxonomy" id="1497615"/>
    <lineage>
        <taxon>Bacteria</taxon>
        <taxon>Pseudomonadati</taxon>
        <taxon>Pseudomonadota</taxon>
        <taxon>Alphaproteobacteria</taxon>
        <taxon>Hyphomicrobiales</taxon>
        <taxon>Nitrobacteraceae</taxon>
        <taxon>Bradyrhizobium</taxon>
    </lineage>
</organism>
<comment type="caution">
    <text evidence="1">The sequence shown here is derived from an EMBL/GenBank/DDBJ whole genome shotgun (WGS) entry which is preliminary data.</text>
</comment>
<protein>
    <recommendedName>
        <fullName evidence="3">DeoR C-terminal sensor domain-containing protein</fullName>
    </recommendedName>
</protein>
<reference evidence="1 2" key="1">
    <citation type="submission" date="2016-02" db="EMBL/GenBank/DDBJ databases">
        <title>Draft genome sequence of the strain BR 10247T Bradyrhizobium neotropicale isolated from nodules of Centrolobium paraense.</title>
        <authorList>
            <person name="Simoes-Araujo J.L."/>
            <person name="Barauna A.C."/>
            <person name="Silva K."/>
            <person name="Zilli J.E."/>
        </authorList>
    </citation>
    <scope>NUCLEOTIDE SEQUENCE [LARGE SCALE GENOMIC DNA]</scope>
    <source>
        <strain evidence="1 2">BR 10247</strain>
    </source>
</reference>
<sequence>MLVADTTKFGRNAMVRGGDLDDCQHLFTDGPLPSAFAAIVAKYGGRIHPTDDARAGFERPATAWR</sequence>
<dbReference type="GeneID" id="32586519"/>
<evidence type="ECO:0008006" key="3">
    <source>
        <dbReference type="Google" id="ProtNLM"/>
    </source>
</evidence>
<dbReference type="EMBL" id="LSEF01000051">
    <property type="protein sequence ID" value="OAF16839.1"/>
    <property type="molecule type" value="Genomic_DNA"/>
</dbReference>
<dbReference type="AlphaFoldDB" id="A0A176Z7X7"/>
<gene>
    <name evidence="1" type="ORF">AXW67_11435</name>
</gene>
<evidence type="ECO:0000313" key="1">
    <source>
        <dbReference type="EMBL" id="OAF16839.1"/>
    </source>
</evidence>
<dbReference type="RefSeq" id="WP_063678818.1">
    <property type="nucleotide sequence ID" value="NZ_LSEF01000051.1"/>
</dbReference>
<dbReference type="Proteomes" id="UP000077173">
    <property type="component" value="Unassembled WGS sequence"/>
</dbReference>
<evidence type="ECO:0000313" key="2">
    <source>
        <dbReference type="Proteomes" id="UP000077173"/>
    </source>
</evidence>